<dbReference type="AlphaFoldDB" id="Q0CU72"/>
<dbReference type="EMBL" id="CH476596">
    <property type="protein sequence ID" value="EAU37724.1"/>
    <property type="molecule type" value="Genomic_DNA"/>
</dbReference>
<dbReference type="OrthoDB" id="6058203at2759"/>
<dbReference type="OMA" id="CHWQYLA"/>
<evidence type="ECO:0000313" key="3">
    <source>
        <dbReference type="Proteomes" id="UP000007963"/>
    </source>
</evidence>
<dbReference type="PROSITE" id="PS50181">
    <property type="entry name" value="FBOX"/>
    <property type="match status" value="1"/>
</dbReference>
<dbReference type="RefSeq" id="XP_001211940.1">
    <property type="nucleotide sequence ID" value="XM_001211940.1"/>
</dbReference>
<proteinExistence type="predicted"/>
<evidence type="ECO:0000313" key="2">
    <source>
        <dbReference type="EMBL" id="EAU37724.1"/>
    </source>
</evidence>
<evidence type="ECO:0000259" key="1">
    <source>
        <dbReference type="PROSITE" id="PS50181"/>
    </source>
</evidence>
<sequence length="549" mass="61697">MLLNLPAELVQLVLQHCRTPDFLEAAFSCRALYEIATNCREVLLHHLYLTPGAEFDSQLKSRQLFRLLVRRAFQQLYGTQFYASSTQYTFGSAKQTLDVKASAFSHDRTTLGIALKGHGDVRIFRAENRKLRQAGRLCSPFMAQSGSVEVLRTAFDRDGGVYVLQRFTPAVDAADADHPFVRQALASNGAGYVYLVRHSLRSPHDPVRMCSFPDHAEYEPLALAAAHRDTFAISWQHKRDENDTEVVLYNIQDQSSSAGALGRLIELEYNSCILVGGTQENDDDAHFVHPSMMTSALQNRGPIINLAFNDRSSQLLYYYKARTLYGSFQRVNMSSYPVQPTMYGNACTVQFDESLVLLFSIDIPFFGTHETIQQDGRSMCHWKYLSFGVARHRSEDWTVACLLRSEALCSSHNCQHVLNLERGRRFPDWTIVARLWGFEDATDSLGCRVAASKRGTRIAVANWNLLYVWAVEPGSLIEQNKDGFYPPSSQAGPGVTVLQPVVLPLNAVCFQLQFTQDEDELVAITDRGLMYWNLSPLGGGRKVVEHIAS</sequence>
<dbReference type="VEuPathDB" id="FungiDB:ATEG_02762"/>
<accession>Q0CU72</accession>
<dbReference type="eggNOG" id="ENOG502S366">
    <property type="taxonomic scope" value="Eukaryota"/>
</dbReference>
<reference evidence="3" key="1">
    <citation type="submission" date="2005-09" db="EMBL/GenBank/DDBJ databases">
        <title>Annotation of the Aspergillus terreus NIH2624 genome.</title>
        <authorList>
            <person name="Birren B.W."/>
            <person name="Lander E.S."/>
            <person name="Galagan J.E."/>
            <person name="Nusbaum C."/>
            <person name="Devon K."/>
            <person name="Henn M."/>
            <person name="Ma L.-J."/>
            <person name="Jaffe D.B."/>
            <person name="Butler J."/>
            <person name="Alvarez P."/>
            <person name="Gnerre S."/>
            <person name="Grabherr M."/>
            <person name="Kleber M."/>
            <person name="Mauceli E.W."/>
            <person name="Brockman W."/>
            <person name="Rounsley S."/>
            <person name="Young S.K."/>
            <person name="LaButti K."/>
            <person name="Pushparaj V."/>
            <person name="DeCaprio D."/>
            <person name="Crawford M."/>
            <person name="Koehrsen M."/>
            <person name="Engels R."/>
            <person name="Montgomery P."/>
            <person name="Pearson M."/>
            <person name="Howarth C."/>
            <person name="Larson L."/>
            <person name="Luoma S."/>
            <person name="White J."/>
            <person name="Alvarado L."/>
            <person name="Kodira C.D."/>
            <person name="Zeng Q."/>
            <person name="Oleary S."/>
            <person name="Yandava C."/>
            <person name="Denning D.W."/>
            <person name="Nierman W.C."/>
            <person name="Milne T."/>
            <person name="Madden K."/>
        </authorList>
    </citation>
    <scope>NUCLEOTIDE SEQUENCE [LARGE SCALE GENOMIC DNA]</scope>
    <source>
        <strain evidence="3">NIH 2624 / FGSC A1156</strain>
    </source>
</reference>
<name>Q0CU72_ASPTN</name>
<dbReference type="GeneID" id="4317015"/>
<dbReference type="Proteomes" id="UP000007963">
    <property type="component" value="Unassembled WGS sequence"/>
</dbReference>
<dbReference type="HOGENOM" id="CLU_029869_0_0_1"/>
<feature type="domain" description="F-box" evidence="1">
    <location>
        <begin position="1"/>
        <end position="47"/>
    </location>
</feature>
<dbReference type="STRING" id="341663.Q0CU72"/>
<dbReference type="InterPro" id="IPR001810">
    <property type="entry name" value="F-box_dom"/>
</dbReference>
<gene>
    <name evidence="2" type="ORF">ATEG_02762</name>
</gene>
<dbReference type="Pfam" id="PF00646">
    <property type="entry name" value="F-box"/>
    <property type="match status" value="1"/>
</dbReference>
<organism evidence="2 3">
    <name type="scientific">Aspergillus terreus (strain NIH 2624 / FGSC A1156)</name>
    <dbReference type="NCBI Taxonomy" id="341663"/>
    <lineage>
        <taxon>Eukaryota</taxon>
        <taxon>Fungi</taxon>
        <taxon>Dikarya</taxon>
        <taxon>Ascomycota</taxon>
        <taxon>Pezizomycotina</taxon>
        <taxon>Eurotiomycetes</taxon>
        <taxon>Eurotiomycetidae</taxon>
        <taxon>Eurotiales</taxon>
        <taxon>Aspergillaceae</taxon>
        <taxon>Aspergillus</taxon>
        <taxon>Aspergillus subgen. Circumdati</taxon>
    </lineage>
</organism>
<protein>
    <recommendedName>
        <fullName evidence="1">F-box domain-containing protein</fullName>
    </recommendedName>
</protein>